<protein>
    <submittedName>
        <fullName evidence="3">Uncharacterized protein</fullName>
    </submittedName>
</protein>
<feature type="region of interest" description="Disordered" evidence="2">
    <location>
        <begin position="244"/>
        <end position="269"/>
    </location>
</feature>
<dbReference type="PANTHER" id="PTHR37614:SF2">
    <property type="entry name" value="OS02G0121400 PROTEIN"/>
    <property type="match status" value="1"/>
</dbReference>
<sequence length="314" mass="36015">MIQPIVKTKGGDFELLFDVTEEEFEVAISLRDFHTYVEAEARGLCLKPEVKPVNEVVFSWGAKRRRSANETPVFQSPSTFAQPPPPPKPPKSDQHDEAQSPSSPFSFSRNDSVESSKLLKRTASYKKTKEELLEITENLTRRNEFLAKEIQRKKLDYEQQKLSNIFLKAKKEELSCAPIMSQEPTVVRHPALLHNQFQTHLPITMHHQVVPLVSNQTAMDSVSDFREILSMRCGNTTSFVKASSGHTVETAAEAEEEDRGPRARRIPDLNQPLTETLCDDQSYYHQMMVAAHNRRMRMQIWRKKKANKSNSFCR</sequence>
<feature type="coiled-coil region" evidence="1">
    <location>
        <begin position="129"/>
        <end position="156"/>
    </location>
</feature>
<evidence type="ECO:0000313" key="4">
    <source>
        <dbReference type="Proteomes" id="UP001159364"/>
    </source>
</evidence>
<feature type="compositionally biased region" description="Polar residues" evidence="2">
    <location>
        <begin position="69"/>
        <end position="81"/>
    </location>
</feature>
<dbReference type="PANTHER" id="PTHR37614">
    <property type="entry name" value="OS02G0121400 PROTEIN"/>
    <property type="match status" value="1"/>
</dbReference>
<keyword evidence="4" id="KW-1185">Reference proteome</keyword>
<evidence type="ECO:0000313" key="3">
    <source>
        <dbReference type="EMBL" id="KAJ8762295.1"/>
    </source>
</evidence>
<dbReference type="Proteomes" id="UP001159364">
    <property type="component" value="Linkage Group LG06"/>
</dbReference>
<reference evidence="3 4" key="1">
    <citation type="submission" date="2021-09" db="EMBL/GenBank/DDBJ databases">
        <title>Genomic insights and catalytic innovation underlie evolution of tropane alkaloids biosynthesis.</title>
        <authorList>
            <person name="Wang Y.-J."/>
            <person name="Tian T."/>
            <person name="Huang J.-P."/>
            <person name="Huang S.-X."/>
        </authorList>
    </citation>
    <scope>NUCLEOTIDE SEQUENCE [LARGE SCALE GENOMIC DNA]</scope>
    <source>
        <strain evidence="3">KIB-2018</strain>
        <tissue evidence="3">Leaf</tissue>
    </source>
</reference>
<proteinExistence type="predicted"/>
<name>A0AAV8T6A6_9ROSI</name>
<dbReference type="EMBL" id="JAIWQS010000006">
    <property type="protein sequence ID" value="KAJ8762295.1"/>
    <property type="molecule type" value="Genomic_DNA"/>
</dbReference>
<gene>
    <name evidence="3" type="ORF">K2173_007452</name>
</gene>
<dbReference type="AlphaFoldDB" id="A0AAV8T6A6"/>
<feature type="region of interest" description="Disordered" evidence="2">
    <location>
        <begin position="68"/>
        <end position="113"/>
    </location>
</feature>
<accession>A0AAV8T6A6</accession>
<evidence type="ECO:0000256" key="2">
    <source>
        <dbReference type="SAM" id="MobiDB-lite"/>
    </source>
</evidence>
<comment type="caution">
    <text evidence="3">The sequence shown here is derived from an EMBL/GenBank/DDBJ whole genome shotgun (WGS) entry which is preliminary data.</text>
</comment>
<evidence type="ECO:0000256" key="1">
    <source>
        <dbReference type="SAM" id="Coils"/>
    </source>
</evidence>
<keyword evidence="1" id="KW-0175">Coiled coil</keyword>
<feature type="compositionally biased region" description="Polar residues" evidence="2">
    <location>
        <begin position="99"/>
        <end position="113"/>
    </location>
</feature>
<organism evidence="3 4">
    <name type="scientific">Erythroxylum novogranatense</name>
    <dbReference type="NCBI Taxonomy" id="1862640"/>
    <lineage>
        <taxon>Eukaryota</taxon>
        <taxon>Viridiplantae</taxon>
        <taxon>Streptophyta</taxon>
        <taxon>Embryophyta</taxon>
        <taxon>Tracheophyta</taxon>
        <taxon>Spermatophyta</taxon>
        <taxon>Magnoliopsida</taxon>
        <taxon>eudicotyledons</taxon>
        <taxon>Gunneridae</taxon>
        <taxon>Pentapetalae</taxon>
        <taxon>rosids</taxon>
        <taxon>fabids</taxon>
        <taxon>Malpighiales</taxon>
        <taxon>Erythroxylaceae</taxon>
        <taxon>Erythroxylum</taxon>
    </lineage>
</organism>